<keyword evidence="4 6" id="KW-0805">Transcription regulation</keyword>
<sequence>MSTENTKPKKPSRAAKRRAARLAAVQALYEMEISGHGVLEAIDTFRLRGGTADLDGETIQADGEFFAELVRGVSAATEDFDRMLGEAMDGGRKVTSLESVLRAILRAGVYELARRDDIDAPVVISEYLTVTAAFYDVAETGYVNGLLDRLAKVLRDGEHA</sequence>
<evidence type="ECO:0000256" key="3">
    <source>
        <dbReference type="ARBA" id="ARBA00022884"/>
    </source>
</evidence>
<dbReference type="SUPFAM" id="SSF48013">
    <property type="entry name" value="NusB-like"/>
    <property type="match status" value="1"/>
</dbReference>
<dbReference type="PANTHER" id="PTHR11078">
    <property type="entry name" value="N UTILIZATION SUBSTANCE PROTEIN B-RELATED"/>
    <property type="match status" value="1"/>
</dbReference>
<dbReference type="EMBL" id="JABBNT010000002">
    <property type="protein sequence ID" value="NMM44001.1"/>
    <property type="molecule type" value="Genomic_DNA"/>
</dbReference>
<accession>A0A7Y0HDM5</accession>
<evidence type="ECO:0000256" key="5">
    <source>
        <dbReference type="ARBA" id="ARBA00023163"/>
    </source>
</evidence>
<keyword evidence="3 6" id="KW-0694">RNA-binding</keyword>
<dbReference type="GO" id="GO:0003723">
    <property type="term" value="F:RNA binding"/>
    <property type="evidence" value="ECO:0007669"/>
    <property type="project" value="UniProtKB-UniRule"/>
</dbReference>
<evidence type="ECO:0000256" key="1">
    <source>
        <dbReference type="ARBA" id="ARBA00005952"/>
    </source>
</evidence>
<dbReference type="NCBIfam" id="TIGR01951">
    <property type="entry name" value="nusB"/>
    <property type="match status" value="1"/>
</dbReference>
<dbReference type="AlphaFoldDB" id="A0A7Y0HDM5"/>
<dbReference type="GO" id="GO:0031564">
    <property type="term" value="P:transcription antitermination"/>
    <property type="evidence" value="ECO:0007669"/>
    <property type="project" value="UniProtKB-KW"/>
</dbReference>
<dbReference type="GO" id="GO:0006353">
    <property type="term" value="P:DNA-templated transcription termination"/>
    <property type="evidence" value="ECO:0007669"/>
    <property type="project" value="UniProtKB-UniRule"/>
</dbReference>
<feature type="domain" description="NusB/RsmB/TIM44" evidence="7">
    <location>
        <begin position="19"/>
        <end position="152"/>
    </location>
</feature>
<evidence type="ECO:0000256" key="4">
    <source>
        <dbReference type="ARBA" id="ARBA00023015"/>
    </source>
</evidence>
<dbReference type="InterPro" id="IPR006027">
    <property type="entry name" value="NusB_RsmB_TIM44"/>
</dbReference>
<keyword evidence="5 6" id="KW-0804">Transcription</keyword>
<dbReference type="GO" id="GO:0005829">
    <property type="term" value="C:cytosol"/>
    <property type="evidence" value="ECO:0007669"/>
    <property type="project" value="TreeGrafter"/>
</dbReference>
<comment type="function">
    <text evidence="6">Involved in transcription antitermination. Required for transcription of ribosomal RNA (rRNA) genes. Binds specifically to the boxA antiterminator sequence of the ribosomal RNA (rrn) operons.</text>
</comment>
<evidence type="ECO:0000313" key="8">
    <source>
        <dbReference type="EMBL" id="NMM44001.1"/>
    </source>
</evidence>
<dbReference type="Proteomes" id="UP000539372">
    <property type="component" value="Unassembled WGS sequence"/>
</dbReference>
<evidence type="ECO:0000313" key="9">
    <source>
        <dbReference type="Proteomes" id="UP000539372"/>
    </source>
</evidence>
<comment type="caution">
    <text evidence="8">The sequence shown here is derived from an EMBL/GenBank/DDBJ whole genome shotgun (WGS) entry which is preliminary data.</text>
</comment>
<gene>
    <name evidence="6 8" type="primary">nusB</name>
    <name evidence="8" type="ORF">HH303_05905</name>
</gene>
<dbReference type="InterPro" id="IPR011605">
    <property type="entry name" value="NusB_fam"/>
</dbReference>
<proteinExistence type="inferred from homology"/>
<dbReference type="HAMAP" id="MF_00073">
    <property type="entry name" value="NusB"/>
    <property type="match status" value="1"/>
</dbReference>
<evidence type="ECO:0000256" key="6">
    <source>
        <dbReference type="HAMAP-Rule" id="MF_00073"/>
    </source>
</evidence>
<dbReference type="Gene3D" id="1.10.940.10">
    <property type="entry name" value="NusB-like"/>
    <property type="match status" value="1"/>
</dbReference>
<keyword evidence="2 6" id="KW-0889">Transcription antitermination</keyword>
<comment type="similarity">
    <text evidence="1 6">Belongs to the NusB family.</text>
</comment>
<evidence type="ECO:0000259" key="7">
    <source>
        <dbReference type="Pfam" id="PF01029"/>
    </source>
</evidence>
<name>A0A7Y0HDM5_9PROT</name>
<dbReference type="PANTHER" id="PTHR11078:SF3">
    <property type="entry name" value="ANTITERMINATION NUSB DOMAIN-CONTAINING PROTEIN"/>
    <property type="match status" value="1"/>
</dbReference>
<organism evidence="8 9">
    <name type="scientific">Pacificispira spongiicola</name>
    <dbReference type="NCBI Taxonomy" id="2729598"/>
    <lineage>
        <taxon>Bacteria</taxon>
        <taxon>Pseudomonadati</taxon>
        <taxon>Pseudomonadota</taxon>
        <taxon>Alphaproteobacteria</taxon>
        <taxon>Rhodospirillales</taxon>
        <taxon>Rhodospirillaceae</taxon>
        <taxon>Pacificispira</taxon>
    </lineage>
</organism>
<dbReference type="Pfam" id="PF01029">
    <property type="entry name" value="NusB"/>
    <property type="match status" value="1"/>
</dbReference>
<keyword evidence="9" id="KW-1185">Reference proteome</keyword>
<reference evidence="8 9" key="1">
    <citation type="submission" date="2020-04" db="EMBL/GenBank/DDBJ databases">
        <title>Rhodospirillaceae bacterium KN72 isolated from deep sea.</title>
        <authorList>
            <person name="Zhang D.-C."/>
        </authorList>
    </citation>
    <scope>NUCLEOTIDE SEQUENCE [LARGE SCALE GENOMIC DNA]</scope>
    <source>
        <strain evidence="8 9">KN72</strain>
    </source>
</reference>
<dbReference type="RefSeq" id="WP_169624314.1">
    <property type="nucleotide sequence ID" value="NZ_JABBNT010000002.1"/>
</dbReference>
<dbReference type="InterPro" id="IPR035926">
    <property type="entry name" value="NusB-like_sf"/>
</dbReference>
<evidence type="ECO:0000256" key="2">
    <source>
        <dbReference type="ARBA" id="ARBA00022814"/>
    </source>
</evidence>
<protein>
    <recommendedName>
        <fullName evidence="6">Transcription antitermination protein NusB</fullName>
    </recommendedName>
    <alternativeName>
        <fullName evidence="6">Antitermination factor NusB</fullName>
    </alternativeName>
</protein>